<comment type="caution">
    <text evidence="1">The sequence shown here is derived from an EMBL/GenBank/DDBJ whole genome shotgun (WGS) entry which is preliminary data.</text>
</comment>
<organism evidence="1 2">
    <name type="scientific">Diphasiastrum complanatum</name>
    <name type="common">Issler's clubmoss</name>
    <name type="synonym">Lycopodium complanatum</name>
    <dbReference type="NCBI Taxonomy" id="34168"/>
    <lineage>
        <taxon>Eukaryota</taxon>
        <taxon>Viridiplantae</taxon>
        <taxon>Streptophyta</taxon>
        <taxon>Embryophyta</taxon>
        <taxon>Tracheophyta</taxon>
        <taxon>Lycopodiopsida</taxon>
        <taxon>Lycopodiales</taxon>
        <taxon>Lycopodiaceae</taxon>
        <taxon>Lycopodioideae</taxon>
        <taxon>Diphasiastrum</taxon>
    </lineage>
</organism>
<reference evidence="2" key="1">
    <citation type="journal article" date="2024" name="Proc. Natl. Acad. Sci. U.S.A.">
        <title>Extraordinary preservation of gene collinearity over three hundred million years revealed in homosporous lycophytes.</title>
        <authorList>
            <person name="Li C."/>
            <person name="Wickell D."/>
            <person name="Kuo L.Y."/>
            <person name="Chen X."/>
            <person name="Nie B."/>
            <person name="Liao X."/>
            <person name="Peng D."/>
            <person name="Ji J."/>
            <person name="Jenkins J."/>
            <person name="Williams M."/>
            <person name="Shu S."/>
            <person name="Plott C."/>
            <person name="Barry K."/>
            <person name="Rajasekar S."/>
            <person name="Grimwood J."/>
            <person name="Han X."/>
            <person name="Sun S."/>
            <person name="Hou Z."/>
            <person name="He W."/>
            <person name="Dai G."/>
            <person name="Sun C."/>
            <person name="Schmutz J."/>
            <person name="Leebens-Mack J.H."/>
            <person name="Li F.W."/>
            <person name="Wang L."/>
        </authorList>
    </citation>
    <scope>NUCLEOTIDE SEQUENCE [LARGE SCALE GENOMIC DNA]</scope>
    <source>
        <strain evidence="2">cv. PW_Plant_1</strain>
    </source>
</reference>
<dbReference type="EMBL" id="CM055100">
    <property type="protein sequence ID" value="KAJ7545132.1"/>
    <property type="molecule type" value="Genomic_DNA"/>
</dbReference>
<evidence type="ECO:0000313" key="2">
    <source>
        <dbReference type="Proteomes" id="UP001162992"/>
    </source>
</evidence>
<proteinExistence type="predicted"/>
<name>A0ACC2CU13_DIPCM</name>
<accession>A0ACC2CU13</accession>
<evidence type="ECO:0000313" key="1">
    <source>
        <dbReference type="EMBL" id="KAJ7545132.1"/>
    </source>
</evidence>
<keyword evidence="2" id="KW-1185">Reference proteome</keyword>
<protein>
    <submittedName>
        <fullName evidence="1">Uncharacterized protein</fullName>
    </submittedName>
</protein>
<dbReference type="Proteomes" id="UP001162992">
    <property type="component" value="Chromosome 9"/>
</dbReference>
<gene>
    <name evidence="1" type="ORF">O6H91_09G108600</name>
</gene>
<sequence>MKLYPKLAQKHYGPFKTKKVINEVTCELDLPLTWKIHDKFHISLLKKFHGSIPEGLTDSEPPEVQGTEEILQPEQILMHKTRAGRNGLTSTLYLLKFKNYPTTNARWMEEEFFQEYPEILNCYMRNVR</sequence>